<evidence type="ECO:0000313" key="2">
    <source>
        <dbReference type="EMBL" id="MFC4653408.1"/>
    </source>
</evidence>
<evidence type="ECO:0000313" key="3">
    <source>
        <dbReference type="Proteomes" id="UP001595962"/>
    </source>
</evidence>
<keyword evidence="1" id="KW-1133">Transmembrane helix</keyword>
<reference evidence="3" key="1">
    <citation type="journal article" date="2019" name="Int. J. Syst. Evol. Microbiol.">
        <title>The Global Catalogue of Microorganisms (GCM) 10K type strain sequencing project: providing services to taxonomists for standard genome sequencing and annotation.</title>
        <authorList>
            <consortium name="The Broad Institute Genomics Platform"/>
            <consortium name="The Broad Institute Genome Sequencing Center for Infectious Disease"/>
            <person name="Wu L."/>
            <person name="Ma J."/>
        </authorList>
    </citation>
    <scope>NUCLEOTIDE SEQUENCE [LARGE SCALE GENOMIC DNA]</scope>
    <source>
        <strain evidence="3">DT28</strain>
    </source>
</reference>
<comment type="caution">
    <text evidence="2">The sequence shown here is derived from an EMBL/GenBank/DDBJ whole genome shotgun (WGS) entry which is preliminary data.</text>
</comment>
<dbReference type="RefSeq" id="WP_377330684.1">
    <property type="nucleotide sequence ID" value="NZ_JBHSGB010000001.1"/>
</dbReference>
<name>A0ABV9JHH6_9GAMM</name>
<gene>
    <name evidence="2" type="ORF">ACFO3I_00075</name>
</gene>
<keyword evidence="1" id="KW-0812">Transmembrane</keyword>
<feature type="transmembrane region" description="Helical" evidence="1">
    <location>
        <begin position="12"/>
        <end position="32"/>
    </location>
</feature>
<evidence type="ECO:0000256" key="1">
    <source>
        <dbReference type="SAM" id="Phobius"/>
    </source>
</evidence>
<dbReference type="Proteomes" id="UP001595962">
    <property type="component" value="Unassembled WGS sequence"/>
</dbReference>
<sequence length="150" mass="15650">MSPEIYPSSQKQQGSAIVVALFVIVVMGLLVASMSRFLQTSSETISYEVLGTRAFFAAQTGLEQGLVQLFPVGATGNYCKVADTGYTGSAADTNSLASADLAGCSFSLSCSSGRQTLDATAVVYYRLTSVGSCTAGSISSQRTVSIEVWQ</sequence>
<organism evidence="2 3">
    <name type="scientific">Rheinheimera marina</name>
    <dbReference type="NCBI Taxonomy" id="1774958"/>
    <lineage>
        <taxon>Bacteria</taxon>
        <taxon>Pseudomonadati</taxon>
        <taxon>Pseudomonadota</taxon>
        <taxon>Gammaproteobacteria</taxon>
        <taxon>Chromatiales</taxon>
        <taxon>Chromatiaceae</taxon>
        <taxon>Rheinheimera</taxon>
    </lineage>
</organism>
<proteinExistence type="predicted"/>
<accession>A0ABV9JHH6</accession>
<keyword evidence="1" id="KW-0472">Membrane</keyword>
<protein>
    <submittedName>
        <fullName evidence="2">Type II secretory pathway component</fullName>
    </submittedName>
</protein>
<keyword evidence="3" id="KW-1185">Reference proteome</keyword>
<dbReference type="EMBL" id="JBHSGB010000001">
    <property type="protein sequence ID" value="MFC4653408.1"/>
    <property type="molecule type" value="Genomic_DNA"/>
</dbReference>